<accession>A0ABY5FSH3</accession>
<evidence type="ECO:0000313" key="2">
    <source>
        <dbReference type="Proteomes" id="UP001060325"/>
    </source>
</evidence>
<dbReference type="EMBL" id="CP101463">
    <property type="protein sequence ID" value="UTT44563.1"/>
    <property type="molecule type" value="Genomic_DNA"/>
</dbReference>
<organism evidence="1 2">
    <name type="scientific">Exiguobacterium aurantiacum</name>
    <dbReference type="NCBI Taxonomy" id="33987"/>
    <lineage>
        <taxon>Bacteria</taxon>
        <taxon>Bacillati</taxon>
        <taxon>Bacillota</taxon>
        <taxon>Bacilli</taxon>
        <taxon>Bacillales</taxon>
        <taxon>Bacillales Family XII. Incertae Sedis</taxon>
        <taxon>Exiguobacterium</taxon>
    </lineage>
</organism>
<dbReference type="Proteomes" id="UP001060325">
    <property type="component" value="Plasmid pCXA"/>
</dbReference>
<sequence>MMETNRHILVANKLLVAMSGLTRWTKRADHYRYEQHHYNIPACFTAFKWTKSRIRHILSILAYADDQGKIEFAEDNTLADFACTSVRSLHNNLKTFEQNGLMTVVRHFPGVISIQLTDYLENYRDLFKDGATVDSKTGYTSVWHGLLSELIALDNVNTLRLALRTIVQVEKDVYVQSNEQAILTYDEIKGFLPKYCGHKLAIQKMMSGLTFLQVSLVEDSKRFLNMVKQNISLKKRVQNVTRPLLLEVQLSAAQDSKQIKEKERTEVQLLWFELRKRVGEFFDFDTLKVNRDSLFSMSDTFGAETFKHVVEEVKQAFLHYREDLVHSSTHKLFFEEPIFYLHQQLKEAQAKMAIA</sequence>
<protein>
    <submittedName>
        <fullName evidence="1">Uncharacterized protein</fullName>
    </submittedName>
</protein>
<keyword evidence="1" id="KW-0614">Plasmid</keyword>
<evidence type="ECO:0000313" key="1">
    <source>
        <dbReference type="EMBL" id="UTT44563.1"/>
    </source>
</evidence>
<reference evidence="1" key="1">
    <citation type="submission" date="2022-07" db="EMBL/GenBank/DDBJ databases">
        <title>Complete genome of CX2.</title>
        <authorList>
            <person name="Cao G."/>
        </authorList>
    </citation>
    <scope>NUCLEOTIDE SEQUENCE</scope>
    <source>
        <strain evidence="1">CX2</strain>
        <plasmid evidence="1">pCXA</plasmid>
    </source>
</reference>
<gene>
    <name evidence="1" type="ORF">NMQ00_16310</name>
</gene>
<keyword evidence="2" id="KW-1185">Reference proteome</keyword>
<name>A0ABY5FSH3_9BACL</name>
<dbReference type="RefSeq" id="WP_255178765.1">
    <property type="nucleotide sequence ID" value="NZ_CP101463.1"/>
</dbReference>
<geneLocation type="plasmid" evidence="1 2">
    <name>pCXA</name>
</geneLocation>
<proteinExistence type="predicted"/>